<name>A0AA39G7P7_MICHY</name>
<dbReference type="GO" id="GO:0006506">
    <property type="term" value="P:GPI anchor biosynthetic process"/>
    <property type="evidence" value="ECO:0007669"/>
    <property type="project" value="TreeGrafter"/>
</dbReference>
<evidence type="ECO:0000256" key="3">
    <source>
        <dbReference type="ARBA" id="ARBA00022679"/>
    </source>
</evidence>
<feature type="transmembrane region" description="Helical" evidence="8">
    <location>
        <begin position="305"/>
        <end position="325"/>
    </location>
</feature>
<keyword evidence="5 8" id="KW-0256">Endoplasmic reticulum</keyword>
<feature type="transmembrane region" description="Helical" evidence="8">
    <location>
        <begin position="199"/>
        <end position="219"/>
    </location>
</feature>
<organism evidence="9 10">
    <name type="scientific">Microctonus hyperodae</name>
    <name type="common">Parasitoid wasp</name>
    <dbReference type="NCBI Taxonomy" id="165561"/>
    <lineage>
        <taxon>Eukaryota</taxon>
        <taxon>Metazoa</taxon>
        <taxon>Ecdysozoa</taxon>
        <taxon>Arthropoda</taxon>
        <taxon>Hexapoda</taxon>
        <taxon>Insecta</taxon>
        <taxon>Pterygota</taxon>
        <taxon>Neoptera</taxon>
        <taxon>Endopterygota</taxon>
        <taxon>Hymenoptera</taxon>
        <taxon>Apocrita</taxon>
        <taxon>Ichneumonoidea</taxon>
        <taxon>Braconidae</taxon>
        <taxon>Euphorinae</taxon>
        <taxon>Microctonus</taxon>
    </lineage>
</organism>
<feature type="transmembrane region" description="Helical" evidence="8">
    <location>
        <begin position="337"/>
        <end position="355"/>
    </location>
</feature>
<dbReference type="AlphaFoldDB" id="A0AA39G7P7"/>
<protein>
    <recommendedName>
        <fullName evidence="8">Mannosyltransferase</fullName>
        <ecNumber evidence="8">2.4.1.-</ecNumber>
    </recommendedName>
</protein>
<evidence type="ECO:0000256" key="6">
    <source>
        <dbReference type="ARBA" id="ARBA00022989"/>
    </source>
</evidence>
<comment type="caution">
    <text evidence="9">The sequence shown here is derived from an EMBL/GenBank/DDBJ whole genome shotgun (WGS) entry which is preliminary data.</text>
</comment>
<feature type="transmembrane region" description="Helical" evidence="8">
    <location>
        <begin position="12"/>
        <end position="29"/>
    </location>
</feature>
<evidence type="ECO:0000256" key="2">
    <source>
        <dbReference type="ARBA" id="ARBA00022676"/>
    </source>
</evidence>
<comment type="subcellular location">
    <subcellularLocation>
        <location evidence="1 8">Endoplasmic reticulum membrane</location>
        <topology evidence="1 8">Multi-pass membrane protein</topology>
    </subcellularLocation>
</comment>
<reference evidence="9" key="2">
    <citation type="submission" date="2023-03" db="EMBL/GenBank/DDBJ databases">
        <authorList>
            <person name="Inwood S.N."/>
            <person name="Skelly J.G."/>
            <person name="Guhlin J."/>
            <person name="Harrop T.W.R."/>
            <person name="Goldson S.G."/>
            <person name="Dearden P.K."/>
        </authorList>
    </citation>
    <scope>NUCLEOTIDE SEQUENCE</scope>
    <source>
        <strain evidence="9">Lincoln</strain>
        <tissue evidence="9">Whole body</tissue>
    </source>
</reference>
<feature type="transmembrane region" description="Helical" evidence="8">
    <location>
        <begin position="279"/>
        <end position="299"/>
    </location>
</feature>
<evidence type="ECO:0000256" key="7">
    <source>
        <dbReference type="ARBA" id="ARBA00023136"/>
    </source>
</evidence>
<dbReference type="GO" id="GO:0005789">
    <property type="term" value="C:endoplasmic reticulum membrane"/>
    <property type="evidence" value="ECO:0007669"/>
    <property type="project" value="UniProtKB-SubCell"/>
</dbReference>
<evidence type="ECO:0000256" key="4">
    <source>
        <dbReference type="ARBA" id="ARBA00022692"/>
    </source>
</evidence>
<dbReference type="PANTHER" id="PTHR22760">
    <property type="entry name" value="GLYCOSYLTRANSFERASE"/>
    <property type="match status" value="1"/>
</dbReference>
<feature type="transmembrane region" description="Helical" evidence="8">
    <location>
        <begin position="161"/>
        <end position="187"/>
    </location>
</feature>
<keyword evidence="3" id="KW-0808">Transferase</keyword>
<keyword evidence="10" id="KW-1185">Reference proteome</keyword>
<proteinExistence type="inferred from homology"/>
<keyword evidence="6 8" id="KW-1133">Transmembrane helix</keyword>
<dbReference type="Pfam" id="PF03901">
    <property type="entry name" value="Glyco_transf_22"/>
    <property type="match status" value="1"/>
</dbReference>
<gene>
    <name evidence="9" type="ORF">PV327_000970</name>
</gene>
<dbReference type="Proteomes" id="UP001168972">
    <property type="component" value="Unassembled WGS sequence"/>
</dbReference>
<keyword evidence="4 8" id="KW-0812">Transmembrane</keyword>
<keyword evidence="2 8" id="KW-0328">Glycosyltransferase</keyword>
<sequence length="490" mass="58386">MLITRIRTTLKFFIIWRIISIFVVQTYYVPDEYWQSLEIAHQMVFGYGYKTWEWQLKIRSYVYPFLISITYKLLAILRLDYATLLIYIPRVAQAIVSGYADYKFFTWTKSDSAIILLEFNWFWYYCATRTLTNTLETSLTMIALSIFPWKNSKYRNSSKFLWIVGFMCVIRPTSVIIWIPLCIYHIFQTPKNIYKLFNEYLFLVLCTLVYSISIDSYFYGEFTFTPWEFFKVNVLNDIANHYGTHNYFWYLTSGLPVVIGLPILYFPVAVLHIIKHWQFLSAQIISLVTIIWTLGIYSFLPHKEFRFIMPLLPLFIFITTSVYSRQKFKFSASIKQILLLLFIISNVLIVFYTGMVHQRGRIDAMNMFRKGYVVDNPSEADVLFLMPCHSTPFYSHLHLNISMRFLTCEPNLKNHPNYLDEADYFFNNPTKWLDKNYNNCTLPMILMTYDNIVPLIETFLKNYQPALVLFNTYFPQTNSGENFVIYKRKF</sequence>
<dbReference type="PANTHER" id="PTHR22760:SF4">
    <property type="entry name" value="GPI MANNOSYLTRANSFERASE 3"/>
    <property type="match status" value="1"/>
</dbReference>
<feature type="transmembrane region" description="Helical" evidence="8">
    <location>
        <begin position="247"/>
        <end position="267"/>
    </location>
</feature>
<accession>A0AA39G7P7</accession>
<keyword evidence="7 8" id="KW-0472">Membrane</keyword>
<dbReference type="EMBL" id="JAQQBR010000001">
    <property type="protein sequence ID" value="KAK0182883.1"/>
    <property type="molecule type" value="Genomic_DNA"/>
</dbReference>
<dbReference type="InterPro" id="IPR005599">
    <property type="entry name" value="GPI_mannosylTrfase"/>
</dbReference>
<comment type="similarity">
    <text evidence="8">Belongs to the glycosyltransferase 22 family.</text>
</comment>
<evidence type="ECO:0000256" key="5">
    <source>
        <dbReference type="ARBA" id="ARBA00022824"/>
    </source>
</evidence>
<evidence type="ECO:0000256" key="1">
    <source>
        <dbReference type="ARBA" id="ARBA00004477"/>
    </source>
</evidence>
<evidence type="ECO:0000313" key="9">
    <source>
        <dbReference type="EMBL" id="KAK0182883.1"/>
    </source>
</evidence>
<dbReference type="EC" id="2.4.1.-" evidence="8"/>
<reference evidence="9" key="1">
    <citation type="journal article" date="2023" name="bioRxiv">
        <title>Scaffold-level genome assemblies of two parasitoid biocontrol wasps reveal the parthenogenesis mechanism and an associated novel virus.</title>
        <authorList>
            <person name="Inwood S."/>
            <person name="Skelly J."/>
            <person name="Guhlin J."/>
            <person name="Harrop T."/>
            <person name="Goldson S."/>
            <person name="Dearden P."/>
        </authorList>
    </citation>
    <scope>NUCLEOTIDE SEQUENCE</scope>
    <source>
        <strain evidence="9">Lincoln</strain>
        <tissue evidence="9">Whole body</tissue>
    </source>
</reference>
<evidence type="ECO:0000313" key="10">
    <source>
        <dbReference type="Proteomes" id="UP001168972"/>
    </source>
</evidence>
<dbReference type="GO" id="GO:0000026">
    <property type="term" value="F:alpha-1,2-mannosyltransferase activity"/>
    <property type="evidence" value="ECO:0007669"/>
    <property type="project" value="TreeGrafter"/>
</dbReference>
<evidence type="ECO:0000256" key="8">
    <source>
        <dbReference type="RuleBase" id="RU363075"/>
    </source>
</evidence>